<dbReference type="GO" id="GO:0003735">
    <property type="term" value="F:structural constituent of ribosome"/>
    <property type="evidence" value="ECO:0007669"/>
    <property type="project" value="InterPro"/>
</dbReference>
<dbReference type="EMBL" id="MTSL01000097">
    <property type="protein sequence ID" value="PJF18875.1"/>
    <property type="molecule type" value="Genomic_DNA"/>
</dbReference>
<keyword evidence="2 4" id="KW-0689">Ribosomal protein</keyword>
<dbReference type="InterPro" id="IPR014721">
    <property type="entry name" value="Ribsml_uS5_D2-typ_fold_subgr"/>
</dbReference>
<evidence type="ECO:0000256" key="2">
    <source>
        <dbReference type="ARBA" id="ARBA00022980"/>
    </source>
</evidence>
<evidence type="ECO:0000313" key="5">
    <source>
        <dbReference type="EMBL" id="PJF18875.1"/>
    </source>
</evidence>
<accession>A0A2H9TM96</accession>
<dbReference type="SUPFAM" id="SSF54211">
    <property type="entry name" value="Ribosomal protein S5 domain 2-like"/>
    <property type="match status" value="1"/>
</dbReference>
<evidence type="ECO:0000256" key="1">
    <source>
        <dbReference type="ARBA" id="ARBA00005251"/>
    </source>
</evidence>
<dbReference type="Proteomes" id="UP000240830">
    <property type="component" value="Unassembled WGS sequence"/>
</dbReference>
<dbReference type="GO" id="GO:0006412">
    <property type="term" value="P:translation"/>
    <property type="evidence" value="ECO:0007669"/>
    <property type="project" value="InterPro"/>
</dbReference>
<dbReference type="Pfam" id="PF00380">
    <property type="entry name" value="Ribosomal_S9"/>
    <property type="match status" value="1"/>
</dbReference>
<dbReference type="GO" id="GO:0003723">
    <property type="term" value="F:RNA binding"/>
    <property type="evidence" value="ECO:0007669"/>
    <property type="project" value="TreeGrafter"/>
</dbReference>
<dbReference type="InterPro" id="IPR000754">
    <property type="entry name" value="Ribosomal_uS9"/>
</dbReference>
<dbReference type="InterPro" id="IPR020574">
    <property type="entry name" value="Ribosomal_uS9_CS"/>
</dbReference>
<dbReference type="PANTHER" id="PTHR21569:SF1">
    <property type="entry name" value="SMALL RIBOSOMAL SUBUNIT PROTEIN US9M"/>
    <property type="match status" value="1"/>
</dbReference>
<evidence type="ECO:0000256" key="4">
    <source>
        <dbReference type="RuleBase" id="RU003815"/>
    </source>
</evidence>
<proteinExistence type="inferred from homology"/>
<comment type="similarity">
    <text evidence="1 4">Belongs to the universal ribosomal protein uS9 family.</text>
</comment>
<dbReference type="OrthoDB" id="10254627at2759"/>
<keyword evidence="3 4" id="KW-0687">Ribonucleoprotein</keyword>
<gene>
    <name evidence="5" type="ORF">PSACC_01287</name>
</gene>
<dbReference type="GO" id="GO:0015935">
    <property type="term" value="C:small ribosomal subunit"/>
    <property type="evidence" value="ECO:0007669"/>
    <property type="project" value="TreeGrafter"/>
</dbReference>
<name>A0A2H9TM96_9FUNG</name>
<dbReference type="InterPro" id="IPR020568">
    <property type="entry name" value="Ribosomal_Su5_D2-typ_SF"/>
</dbReference>
<reference evidence="5 6" key="1">
    <citation type="submission" date="2016-10" db="EMBL/GenBank/DDBJ databases">
        <title>The genome of Paramicrosporidium saccamoebae is the missing link in understanding Cryptomycota and Microsporidia evolution.</title>
        <authorList>
            <person name="Quandt C.A."/>
            <person name="Beaudet D."/>
            <person name="Corsaro D."/>
            <person name="Michel R."/>
            <person name="Corradi N."/>
            <person name="James T."/>
        </authorList>
    </citation>
    <scope>NUCLEOTIDE SEQUENCE [LARGE SCALE GENOMIC DNA]</scope>
    <source>
        <strain evidence="5 6">KSL3</strain>
    </source>
</reference>
<evidence type="ECO:0000313" key="6">
    <source>
        <dbReference type="Proteomes" id="UP000240830"/>
    </source>
</evidence>
<keyword evidence="6" id="KW-1185">Reference proteome</keyword>
<dbReference type="PANTHER" id="PTHR21569">
    <property type="entry name" value="RIBOSOMAL PROTEIN S9"/>
    <property type="match status" value="1"/>
</dbReference>
<organism evidence="5 6">
    <name type="scientific">Paramicrosporidium saccamoebae</name>
    <dbReference type="NCBI Taxonomy" id="1246581"/>
    <lineage>
        <taxon>Eukaryota</taxon>
        <taxon>Fungi</taxon>
        <taxon>Fungi incertae sedis</taxon>
        <taxon>Cryptomycota</taxon>
        <taxon>Cryptomycota incertae sedis</taxon>
        <taxon>Paramicrosporidium</taxon>
    </lineage>
</organism>
<protein>
    <submittedName>
        <fullName evidence="5">Uncharacterized protein</fullName>
    </submittedName>
</protein>
<comment type="caution">
    <text evidence="5">The sequence shown here is derived from an EMBL/GenBank/DDBJ whole genome shotgun (WGS) entry which is preliminary data.</text>
</comment>
<evidence type="ECO:0000256" key="3">
    <source>
        <dbReference type="ARBA" id="ARBA00023274"/>
    </source>
</evidence>
<dbReference type="STRING" id="1246581.A0A2H9TM96"/>
<dbReference type="AlphaFoldDB" id="A0A2H9TM96"/>
<dbReference type="PROSITE" id="PS00360">
    <property type="entry name" value="RIBOSOMAL_S9"/>
    <property type="match status" value="1"/>
</dbReference>
<sequence length="273" mass="30129">MIRLAAFIRRSAPSWECPHFSRVFSTTPAAANNVNVSTGRPEFKASAFTGKADFYEAYFFLQDVLQQAQSAAPETHHVPIRIPWHPLDTMADTMGFSLTKLQYRKLCTILHRLTAHTHLPSLLHFLSTFSPANLTELLDAKPSESREILARYANREPNLGHVDGKGRAVSVGRRKTAEAKVYLVRGTGECFVNGVPAIEYFKRPHEMFRIADPFTVTASFGKYNAWCLVKGGGLGGQAGAIVHGIAKAIVLLSPEMRNSLQPSTPISHCILIV</sequence>
<dbReference type="Gene3D" id="3.30.230.10">
    <property type="match status" value="1"/>
</dbReference>